<protein>
    <submittedName>
        <fullName evidence="1">Uncharacterized protein</fullName>
    </submittedName>
</protein>
<name>A0ACB8HKB9_9BRYO</name>
<keyword evidence="2" id="KW-1185">Reference proteome</keyword>
<organism evidence="1 2">
    <name type="scientific">Sphagnum magellanicum</name>
    <dbReference type="NCBI Taxonomy" id="128215"/>
    <lineage>
        <taxon>Eukaryota</taxon>
        <taxon>Viridiplantae</taxon>
        <taxon>Streptophyta</taxon>
        <taxon>Embryophyta</taxon>
        <taxon>Bryophyta</taxon>
        <taxon>Sphagnophytina</taxon>
        <taxon>Sphagnopsida</taxon>
        <taxon>Sphagnales</taxon>
        <taxon>Sphagnaceae</taxon>
        <taxon>Sphagnum</taxon>
    </lineage>
</organism>
<sequence length="101" mass="11894">MLNKLKRALKSSPQKSFLLDTLLLCIFFFSVFHCSPRSALNVWSRCLICSQPSRVMPSRSLYAFSWHIRCRIFHLRVFSNPVQCFSRFPIHYHVQGNMAEI</sequence>
<accession>A0ACB8HKB9</accession>
<dbReference type="Proteomes" id="UP000828922">
    <property type="component" value="Linkage Group LG07"/>
</dbReference>
<gene>
    <name evidence="1" type="ORF">CY35_07G042700</name>
</gene>
<dbReference type="EMBL" id="CM038913">
    <property type="protein sequence ID" value="KAH9556677.1"/>
    <property type="molecule type" value="Genomic_DNA"/>
</dbReference>
<evidence type="ECO:0000313" key="2">
    <source>
        <dbReference type="Proteomes" id="UP000828922"/>
    </source>
</evidence>
<proteinExistence type="predicted"/>
<comment type="caution">
    <text evidence="1">The sequence shown here is derived from an EMBL/GenBank/DDBJ whole genome shotgun (WGS) entry which is preliminary data.</text>
</comment>
<evidence type="ECO:0000313" key="1">
    <source>
        <dbReference type="EMBL" id="KAH9556677.1"/>
    </source>
</evidence>
<reference evidence="2" key="1">
    <citation type="journal article" date="2022" name="New Phytol.">
        <title>Phylogenomic structure and speciation in an emerging model: the Sphagnum magellanicum complex (Bryophyta).</title>
        <authorList>
            <person name="Shaw A.J."/>
            <person name="Piatkowski B."/>
            <person name="Duffy A.M."/>
            <person name="Aguero B."/>
            <person name="Imwattana K."/>
            <person name="Nieto-Lugilde M."/>
            <person name="Healey A."/>
            <person name="Weston D.J."/>
            <person name="Patel M.N."/>
            <person name="Schmutz J."/>
            <person name="Grimwood J."/>
            <person name="Yavitt J.B."/>
            <person name="Hassel K."/>
            <person name="Stenoien H.K."/>
            <person name="Flatberg K.I."/>
            <person name="Bickford C.P."/>
            <person name="Hicks K.A."/>
        </authorList>
    </citation>
    <scope>NUCLEOTIDE SEQUENCE [LARGE SCALE GENOMIC DNA]</scope>
</reference>